<proteinExistence type="predicted"/>
<sequence length="82" mass="8786">MPSQPALRPTIRQFAGGRQLSVQGWLYGVDRPRTTATVPGFSSTVSLELLLPLVRDADPCPDGLAAVSGTCSRRPVPVVREL</sequence>
<organism evidence="1 2">
    <name type="scientific">Streptomyces glomeratus</name>
    <dbReference type="NCBI Taxonomy" id="284452"/>
    <lineage>
        <taxon>Bacteria</taxon>
        <taxon>Bacillati</taxon>
        <taxon>Actinomycetota</taxon>
        <taxon>Actinomycetes</taxon>
        <taxon>Kitasatosporales</taxon>
        <taxon>Streptomycetaceae</taxon>
        <taxon>Streptomyces</taxon>
    </lineage>
</organism>
<evidence type="ECO:0000313" key="1">
    <source>
        <dbReference type="EMBL" id="GAA3025896.1"/>
    </source>
</evidence>
<dbReference type="EMBL" id="BAAAUF010000002">
    <property type="protein sequence ID" value="GAA3025896.1"/>
    <property type="molecule type" value="Genomic_DNA"/>
</dbReference>
<gene>
    <name evidence="1" type="ORF">GCM10010448_04720</name>
</gene>
<keyword evidence="2" id="KW-1185">Reference proteome</keyword>
<accession>A0ABN3YEY1</accession>
<protein>
    <submittedName>
        <fullName evidence="1">Uncharacterized protein</fullName>
    </submittedName>
</protein>
<name>A0ABN3YEY1_9ACTN</name>
<dbReference type="Proteomes" id="UP001501532">
    <property type="component" value="Unassembled WGS sequence"/>
</dbReference>
<reference evidence="1 2" key="1">
    <citation type="journal article" date="2019" name="Int. J. Syst. Evol. Microbiol.">
        <title>The Global Catalogue of Microorganisms (GCM) 10K type strain sequencing project: providing services to taxonomists for standard genome sequencing and annotation.</title>
        <authorList>
            <consortium name="The Broad Institute Genomics Platform"/>
            <consortium name="The Broad Institute Genome Sequencing Center for Infectious Disease"/>
            <person name="Wu L."/>
            <person name="Ma J."/>
        </authorList>
    </citation>
    <scope>NUCLEOTIDE SEQUENCE [LARGE SCALE GENOMIC DNA]</scope>
    <source>
        <strain evidence="1 2">JCM 9091</strain>
    </source>
</reference>
<comment type="caution">
    <text evidence="1">The sequence shown here is derived from an EMBL/GenBank/DDBJ whole genome shotgun (WGS) entry which is preliminary data.</text>
</comment>
<evidence type="ECO:0000313" key="2">
    <source>
        <dbReference type="Proteomes" id="UP001501532"/>
    </source>
</evidence>